<evidence type="ECO:0000256" key="1">
    <source>
        <dbReference type="SAM" id="Phobius"/>
    </source>
</evidence>
<keyword evidence="5" id="KW-1185">Reference proteome</keyword>
<keyword evidence="1" id="KW-0472">Membrane</keyword>
<evidence type="ECO:0000259" key="2">
    <source>
        <dbReference type="Pfam" id="PF18914"/>
    </source>
</evidence>
<feature type="domain" description="DUF5667" evidence="3">
    <location>
        <begin position="103"/>
        <end position="212"/>
    </location>
</feature>
<dbReference type="EMBL" id="LT859958">
    <property type="protein sequence ID" value="SMX55244.1"/>
    <property type="molecule type" value="Genomic_DNA"/>
</dbReference>
<name>A0A1Y6K6L3_9CHLR</name>
<proteinExistence type="predicted"/>
<dbReference type="OrthoDB" id="5622949at2"/>
<dbReference type="AlphaFoldDB" id="A0A1Y6K6L3"/>
<keyword evidence="1" id="KW-1133">Transmembrane helix</keyword>
<dbReference type="InterPro" id="IPR043725">
    <property type="entry name" value="DUF5667"/>
</dbReference>
<evidence type="ECO:0008006" key="6">
    <source>
        <dbReference type="Google" id="ProtNLM"/>
    </source>
</evidence>
<gene>
    <name evidence="4" type="ORF">CFX1CAM_2179</name>
</gene>
<accession>A0A1Y6K6L3</accession>
<feature type="domain" description="DUF5666" evidence="2">
    <location>
        <begin position="435"/>
        <end position="483"/>
    </location>
</feature>
<dbReference type="InterPro" id="IPR043724">
    <property type="entry name" value="DUF5666"/>
</dbReference>
<feature type="transmembrane region" description="Helical" evidence="1">
    <location>
        <begin position="75"/>
        <end position="100"/>
    </location>
</feature>
<dbReference type="Pfam" id="PF18915">
    <property type="entry name" value="DUF5667"/>
    <property type="match status" value="1"/>
</dbReference>
<dbReference type="Proteomes" id="UP000195514">
    <property type="component" value="Chromosome I"/>
</dbReference>
<keyword evidence="1" id="KW-0812">Transmembrane</keyword>
<evidence type="ECO:0000313" key="4">
    <source>
        <dbReference type="EMBL" id="SMX55244.1"/>
    </source>
</evidence>
<dbReference type="Pfam" id="PF18914">
    <property type="entry name" value="DUF5666"/>
    <property type="match status" value="6"/>
</dbReference>
<feature type="domain" description="DUF5666" evidence="2">
    <location>
        <begin position="311"/>
        <end position="355"/>
    </location>
</feature>
<reference evidence="5" key="1">
    <citation type="submission" date="2017-05" db="EMBL/GenBank/DDBJ databases">
        <authorList>
            <person name="Kirkegaard R."/>
            <person name="Mcilroy J S."/>
        </authorList>
    </citation>
    <scope>NUCLEOTIDE SEQUENCE [LARGE SCALE GENOMIC DNA]</scope>
</reference>
<protein>
    <recommendedName>
        <fullName evidence="6">DUF5667 domain-containing protein</fullName>
    </recommendedName>
</protein>
<evidence type="ECO:0000259" key="3">
    <source>
        <dbReference type="Pfam" id="PF18915"/>
    </source>
</evidence>
<evidence type="ECO:0000313" key="5">
    <source>
        <dbReference type="Proteomes" id="UP000195514"/>
    </source>
</evidence>
<dbReference type="RefSeq" id="WP_087863037.1">
    <property type="nucleotide sequence ID" value="NZ_LT859958.1"/>
</dbReference>
<organism evidence="4 5">
    <name type="scientific">Candidatus Brevifilum fermentans</name>
    <dbReference type="NCBI Taxonomy" id="1986204"/>
    <lineage>
        <taxon>Bacteria</taxon>
        <taxon>Bacillati</taxon>
        <taxon>Chloroflexota</taxon>
        <taxon>Anaerolineae</taxon>
        <taxon>Anaerolineales</taxon>
        <taxon>Anaerolineaceae</taxon>
        <taxon>Candidatus Brevifilum</taxon>
    </lineage>
</organism>
<sequence>MHKKNNDHPMTDAELEGLLAEIGQVPQRNPDNADRTKARYLIAAGRCLQAMTTEQTTKTRRKKEFKEMQPFFKKFSLAFTLAAVLLVFLLGGLGVTAVAASSALPGDPLYGVKTGWERTRLQLTRQDFKKVELNLAYAQNRLDEIEALITAERLDDLEAPVQAYETCILEALAGLEGIRSNSLAADSQLGRAIRASLGKYTADLETLSNRVQTQRRERLEEATLFSKSAGAYHGKIEFVGTVDAIDPNLWVVSGLEVIITASTKVEMGIDVGQQVEVKGWVDALGSIYARKIEHDGDGRAFNLNGKGEFLGIVNEIQPDYWVVNGIRFEVSATARIEPGIEVGDFVEVEFVRNNRDEYILREVEFALDDDEYYGTVDEIHTEYWVIDGLRFELLPKSKIEKGIKVGDFVEVEFVRNASGENYLLEVEFADSEIIGVVEEIHTDYWIVNGIRFEVLPNSKIEKGIKVGDFVEVEFGRNQAGEYILLEVEFDDSEIYGVVDEIHTDYWIVNGIRFEVRPNSKIEEGIKVGDFVEVEFGRNQAGEYILLEVEHEDDYNSSDAGYGYGHHGGDGDEMVGFVDEIHSDYWVINGIRFNLLPKSEIERGIKVGDFVEVEFFKNCAGEYFLLEVEHED</sequence>
<dbReference type="KEGG" id="abat:CFX1CAM_2179"/>
<feature type="domain" description="DUF5666" evidence="2">
    <location>
        <begin position="575"/>
        <end position="622"/>
    </location>
</feature>
<feature type="domain" description="DUF5666" evidence="2">
    <location>
        <begin position="495"/>
        <end position="544"/>
    </location>
</feature>
<feature type="domain" description="DUF5666" evidence="2">
    <location>
        <begin position="373"/>
        <end position="420"/>
    </location>
</feature>
<feature type="domain" description="DUF5666" evidence="2">
    <location>
        <begin position="240"/>
        <end position="293"/>
    </location>
</feature>